<dbReference type="AlphaFoldDB" id="A0A543I461"/>
<dbReference type="Pfam" id="PF14759">
    <property type="entry name" value="Reductase_C"/>
    <property type="match status" value="1"/>
</dbReference>
<dbReference type="InterPro" id="IPR036188">
    <property type="entry name" value="FAD/NAD-bd_sf"/>
</dbReference>
<accession>A0A543I461</accession>
<dbReference type="InterPro" id="IPR016156">
    <property type="entry name" value="FAD/NAD-linked_Rdtase_dimer_sf"/>
</dbReference>
<evidence type="ECO:0000259" key="6">
    <source>
        <dbReference type="Pfam" id="PF14759"/>
    </source>
</evidence>
<dbReference type="OrthoDB" id="1145at2"/>
<proteinExistence type="predicted"/>
<evidence type="ECO:0000256" key="3">
    <source>
        <dbReference type="ARBA" id="ARBA00022827"/>
    </source>
</evidence>
<dbReference type="InterPro" id="IPR050446">
    <property type="entry name" value="FAD-oxidoreductase/Apoptosis"/>
</dbReference>
<dbReference type="GO" id="GO:0016651">
    <property type="term" value="F:oxidoreductase activity, acting on NAD(P)H"/>
    <property type="evidence" value="ECO:0007669"/>
    <property type="project" value="TreeGrafter"/>
</dbReference>
<keyword evidence="8" id="KW-1185">Reference proteome</keyword>
<comment type="cofactor">
    <cofactor evidence="1">
        <name>FAD</name>
        <dbReference type="ChEBI" id="CHEBI:57692"/>
    </cofactor>
</comment>
<protein>
    <submittedName>
        <fullName evidence="7">NAD/ferredoxin-dependent reductase-like protein</fullName>
    </submittedName>
</protein>
<evidence type="ECO:0000256" key="2">
    <source>
        <dbReference type="ARBA" id="ARBA00022630"/>
    </source>
</evidence>
<dbReference type="PRINTS" id="PR00368">
    <property type="entry name" value="FADPNR"/>
</dbReference>
<keyword evidence="4" id="KW-0560">Oxidoreductase</keyword>
<reference evidence="7 8" key="1">
    <citation type="submission" date="2019-06" db="EMBL/GenBank/DDBJ databases">
        <title>Sequencing the genomes of 1000 actinobacteria strains.</title>
        <authorList>
            <person name="Klenk H.-P."/>
        </authorList>
    </citation>
    <scope>NUCLEOTIDE SEQUENCE [LARGE SCALE GENOMIC DNA]</scope>
    <source>
        <strain evidence="7 8">DSM 18031</strain>
    </source>
</reference>
<organism evidence="7 8">
    <name type="scientific">Klugiella xanthotipulae</name>
    <dbReference type="NCBI Taxonomy" id="244735"/>
    <lineage>
        <taxon>Bacteria</taxon>
        <taxon>Bacillati</taxon>
        <taxon>Actinomycetota</taxon>
        <taxon>Actinomycetes</taxon>
        <taxon>Micrococcales</taxon>
        <taxon>Microbacteriaceae</taxon>
        <taxon>Klugiella</taxon>
    </lineage>
</organism>
<dbReference type="GO" id="GO:0005737">
    <property type="term" value="C:cytoplasm"/>
    <property type="evidence" value="ECO:0007669"/>
    <property type="project" value="TreeGrafter"/>
</dbReference>
<dbReference type="Gene3D" id="3.50.50.60">
    <property type="entry name" value="FAD/NAD(P)-binding domain"/>
    <property type="match status" value="2"/>
</dbReference>
<dbReference type="SUPFAM" id="SSF51905">
    <property type="entry name" value="FAD/NAD(P)-binding domain"/>
    <property type="match status" value="2"/>
</dbReference>
<keyword evidence="3" id="KW-0274">FAD</keyword>
<dbReference type="Pfam" id="PF07992">
    <property type="entry name" value="Pyr_redox_2"/>
    <property type="match status" value="1"/>
</dbReference>
<dbReference type="EMBL" id="VFPN01000001">
    <property type="protein sequence ID" value="TQM65379.1"/>
    <property type="molecule type" value="Genomic_DNA"/>
</dbReference>
<sequence>MTTNDSPQSVVIVGGGVAGISAARELRRLGYDGDLTIVDAGAAPYDRPPLSKDYLLGTKTMPDIHLAPAKWFADQNVTLVTTTRVERIEPDAGQVLLSDASVLHADAIILATGGTPRPLPVPGGDLPAVHVLRSAEDADRLRAALTPGTRLLVIGAGLIGAETASTALHLGASVTLVDPMSVPLLPAVGPEVAAFLHAQHPERGITTIHGSVTGIAQESQTSPLVATLATGDTIEADLVLAGIGITADTALAEAAGLDIDNGVIVDYSQRTSHPRVFAAGDSSRRRGPDGVLSRRAEHWDAAEGTGRAAAAGVLGREPVTEISSWFWTDRHGIHVEGVGDMSPSGTTVLRGTLGDGPATVFRLDGDRVVGAVSIDDSNAIRAARRMIDGRISVTAEDLSNPEHNLRSLLRSTASKG</sequence>
<comment type="caution">
    <text evidence="7">The sequence shown here is derived from an EMBL/GenBank/DDBJ whole genome shotgun (WGS) entry which is preliminary data.</text>
</comment>
<dbReference type="SUPFAM" id="SSF55424">
    <property type="entry name" value="FAD/NAD-linked reductases, dimerisation (C-terminal) domain"/>
    <property type="match status" value="1"/>
</dbReference>
<feature type="domain" description="Reductase C-terminal" evidence="6">
    <location>
        <begin position="325"/>
        <end position="409"/>
    </location>
</feature>
<name>A0A543I461_9MICO</name>
<dbReference type="Gene3D" id="3.30.390.30">
    <property type="match status" value="1"/>
</dbReference>
<evidence type="ECO:0000259" key="5">
    <source>
        <dbReference type="Pfam" id="PF07992"/>
    </source>
</evidence>
<evidence type="ECO:0000256" key="4">
    <source>
        <dbReference type="ARBA" id="ARBA00023002"/>
    </source>
</evidence>
<dbReference type="RefSeq" id="WP_141915104.1">
    <property type="nucleotide sequence ID" value="NZ_BAAAYS010000013.1"/>
</dbReference>
<dbReference type="PANTHER" id="PTHR43557">
    <property type="entry name" value="APOPTOSIS-INDUCING FACTOR 1"/>
    <property type="match status" value="1"/>
</dbReference>
<feature type="domain" description="FAD/NAD(P)-binding" evidence="5">
    <location>
        <begin position="9"/>
        <end position="306"/>
    </location>
</feature>
<keyword evidence="2" id="KW-0285">Flavoprotein</keyword>
<dbReference type="PANTHER" id="PTHR43557:SF2">
    <property type="entry name" value="RIESKE DOMAIN-CONTAINING PROTEIN-RELATED"/>
    <property type="match status" value="1"/>
</dbReference>
<evidence type="ECO:0000256" key="1">
    <source>
        <dbReference type="ARBA" id="ARBA00001974"/>
    </source>
</evidence>
<evidence type="ECO:0000313" key="8">
    <source>
        <dbReference type="Proteomes" id="UP000318331"/>
    </source>
</evidence>
<dbReference type="PRINTS" id="PR00411">
    <property type="entry name" value="PNDRDTASEI"/>
</dbReference>
<dbReference type="Proteomes" id="UP000318331">
    <property type="component" value="Unassembled WGS sequence"/>
</dbReference>
<dbReference type="InterPro" id="IPR023753">
    <property type="entry name" value="FAD/NAD-binding_dom"/>
</dbReference>
<evidence type="ECO:0000313" key="7">
    <source>
        <dbReference type="EMBL" id="TQM65379.1"/>
    </source>
</evidence>
<gene>
    <name evidence="7" type="ORF">FB466_0179</name>
</gene>
<dbReference type="InterPro" id="IPR028202">
    <property type="entry name" value="Reductase_C"/>
</dbReference>